<dbReference type="GO" id="GO:0003677">
    <property type="term" value="F:DNA binding"/>
    <property type="evidence" value="ECO:0007669"/>
    <property type="project" value="UniProtKB-KW"/>
</dbReference>
<dbReference type="GO" id="GO:0097367">
    <property type="term" value="F:carbohydrate derivative binding"/>
    <property type="evidence" value="ECO:0007669"/>
    <property type="project" value="InterPro"/>
</dbReference>
<dbReference type="InterPro" id="IPR035472">
    <property type="entry name" value="RpiR-like_SIS"/>
</dbReference>
<dbReference type="InterPro" id="IPR009057">
    <property type="entry name" value="Homeodomain-like_sf"/>
</dbReference>
<dbReference type="Proteomes" id="UP000321547">
    <property type="component" value="Unassembled WGS sequence"/>
</dbReference>
<dbReference type="SUPFAM" id="SSF53697">
    <property type="entry name" value="SIS domain"/>
    <property type="match status" value="1"/>
</dbReference>
<feature type="domain" description="HTH rpiR-type" evidence="4">
    <location>
        <begin position="1"/>
        <end position="76"/>
    </location>
</feature>
<proteinExistence type="predicted"/>
<dbReference type="EMBL" id="BJWI01000003">
    <property type="protein sequence ID" value="GEM00953.1"/>
    <property type="molecule type" value="Genomic_DNA"/>
</dbReference>
<dbReference type="Pfam" id="PF01380">
    <property type="entry name" value="SIS"/>
    <property type="match status" value="1"/>
</dbReference>
<reference evidence="7 8" key="1">
    <citation type="submission" date="2016-10" db="EMBL/GenBank/DDBJ databases">
        <authorList>
            <person name="de Groot N.N."/>
        </authorList>
    </citation>
    <scope>NUCLEOTIDE SEQUENCE [LARGE SCALE GENOMIC DNA]</scope>
    <source>
        <strain evidence="7 8">DSM 17073</strain>
    </source>
</reference>
<dbReference type="InterPro" id="IPR046348">
    <property type="entry name" value="SIS_dom_sf"/>
</dbReference>
<reference evidence="6 9" key="2">
    <citation type="submission" date="2019-07" db="EMBL/GenBank/DDBJ databases">
        <title>Whole genome shotgun sequence of Halolactibacillus halophilus NBRC 100868.</title>
        <authorList>
            <person name="Hosoyama A."/>
            <person name="Uohara A."/>
            <person name="Ohji S."/>
            <person name="Ichikawa N."/>
        </authorList>
    </citation>
    <scope>NUCLEOTIDE SEQUENCE [LARGE SCALE GENOMIC DNA]</scope>
    <source>
        <strain evidence="6 9">NBRC 100868</strain>
    </source>
</reference>
<evidence type="ECO:0000256" key="3">
    <source>
        <dbReference type="ARBA" id="ARBA00023163"/>
    </source>
</evidence>
<dbReference type="SUPFAM" id="SSF46689">
    <property type="entry name" value="Homeodomain-like"/>
    <property type="match status" value="1"/>
</dbReference>
<feature type="domain" description="SIS" evidence="5">
    <location>
        <begin position="105"/>
        <end position="247"/>
    </location>
</feature>
<dbReference type="InterPro" id="IPR047640">
    <property type="entry name" value="RpiR-like"/>
</dbReference>
<dbReference type="Gene3D" id="3.40.50.10490">
    <property type="entry name" value="Glucose-6-phosphate isomerase like protein, domain 1"/>
    <property type="match status" value="1"/>
</dbReference>
<dbReference type="GO" id="GO:1901135">
    <property type="term" value="P:carbohydrate derivative metabolic process"/>
    <property type="evidence" value="ECO:0007669"/>
    <property type="project" value="InterPro"/>
</dbReference>
<keyword evidence="2" id="KW-0238">DNA-binding</keyword>
<evidence type="ECO:0000313" key="8">
    <source>
        <dbReference type="Proteomes" id="UP000242243"/>
    </source>
</evidence>
<gene>
    <name evidence="6" type="primary">glvR</name>
    <name evidence="6" type="ORF">HHA03_04850</name>
    <name evidence="7" type="ORF">SAMN05421839_10366</name>
</gene>
<evidence type="ECO:0000313" key="6">
    <source>
        <dbReference type="EMBL" id="GEM00953.1"/>
    </source>
</evidence>
<dbReference type="GO" id="GO:0003700">
    <property type="term" value="F:DNA-binding transcription factor activity"/>
    <property type="evidence" value="ECO:0007669"/>
    <property type="project" value="InterPro"/>
</dbReference>
<organism evidence="7 8">
    <name type="scientific">Halolactibacillus halophilus</name>
    <dbReference type="NCBI Taxonomy" id="306540"/>
    <lineage>
        <taxon>Bacteria</taxon>
        <taxon>Bacillati</taxon>
        <taxon>Bacillota</taxon>
        <taxon>Bacilli</taxon>
        <taxon>Bacillales</taxon>
        <taxon>Bacillaceae</taxon>
        <taxon>Halolactibacillus</taxon>
    </lineage>
</organism>
<evidence type="ECO:0000259" key="4">
    <source>
        <dbReference type="PROSITE" id="PS51071"/>
    </source>
</evidence>
<protein>
    <submittedName>
        <fullName evidence="6">HTH-type transcriptional regulator GlvR</fullName>
    </submittedName>
    <submittedName>
        <fullName evidence="7">RpiR family transcriptional regulator, glv operon transcriptional regulator</fullName>
    </submittedName>
</protein>
<keyword evidence="3" id="KW-0804">Transcription</keyword>
<accession>A0A1I5LYW2</accession>
<dbReference type="CDD" id="cd05013">
    <property type="entry name" value="SIS_RpiR"/>
    <property type="match status" value="1"/>
</dbReference>
<keyword evidence="9" id="KW-1185">Reference proteome</keyword>
<evidence type="ECO:0000313" key="7">
    <source>
        <dbReference type="EMBL" id="SFP02548.1"/>
    </source>
</evidence>
<dbReference type="InterPro" id="IPR001347">
    <property type="entry name" value="SIS_dom"/>
</dbReference>
<dbReference type="EMBL" id="FOXC01000003">
    <property type="protein sequence ID" value="SFP02548.1"/>
    <property type="molecule type" value="Genomic_DNA"/>
</dbReference>
<dbReference type="PROSITE" id="PS51464">
    <property type="entry name" value="SIS"/>
    <property type="match status" value="1"/>
</dbReference>
<dbReference type="OrthoDB" id="6590756at2"/>
<evidence type="ECO:0000256" key="2">
    <source>
        <dbReference type="ARBA" id="ARBA00023125"/>
    </source>
</evidence>
<dbReference type="InterPro" id="IPR000281">
    <property type="entry name" value="HTH_RpiR"/>
</dbReference>
<sequence length="248" mass="28699">MFQALIHKHADDLTDNDYYILDYIERHPDDAQKMTIIALSDACMTSKSTILRLTQKLGFSGFSEFKYFLKEHAPKEENLSDLFELSRYDIDYTCQLFEEIEKQPIYEGINQAQKLYGFATGFGQENALRELKRYLFTSGKHLYHLPALTEFQMALKEMTPDDFVILISLSGDVNPILNDLKRLKAKGISTLSITSFKNNHLAEHSTYHLYYQSTDLGTFNGHMQKSFIGLQVLIDLLFRGFLDYKKNS</sequence>
<evidence type="ECO:0000313" key="9">
    <source>
        <dbReference type="Proteomes" id="UP000321547"/>
    </source>
</evidence>
<evidence type="ECO:0000256" key="1">
    <source>
        <dbReference type="ARBA" id="ARBA00023015"/>
    </source>
</evidence>
<dbReference type="STRING" id="306540.SAMN05421839_10366"/>
<dbReference type="InterPro" id="IPR036388">
    <property type="entry name" value="WH-like_DNA-bd_sf"/>
</dbReference>
<dbReference type="Gene3D" id="1.10.10.10">
    <property type="entry name" value="Winged helix-like DNA-binding domain superfamily/Winged helix DNA-binding domain"/>
    <property type="match status" value="1"/>
</dbReference>
<dbReference type="PANTHER" id="PTHR30514:SF1">
    <property type="entry name" value="HTH-TYPE TRANSCRIPTIONAL REGULATOR HEXR-RELATED"/>
    <property type="match status" value="1"/>
</dbReference>
<dbReference type="RefSeq" id="WP_089830047.1">
    <property type="nucleotide sequence ID" value="NZ_BJWI01000003.1"/>
</dbReference>
<dbReference type="Proteomes" id="UP000242243">
    <property type="component" value="Unassembled WGS sequence"/>
</dbReference>
<dbReference type="PANTHER" id="PTHR30514">
    <property type="entry name" value="GLUCOKINASE"/>
    <property type="match status" value="1"/>
</dbReference>
<dbReference type="Pfam" id="PF01418">
    <property type="entry name" value="HTH_6"/>
    <property type="match status" value="1"/>
</dbReference>
<keyword evidence="1" id="KW-0805">Transcription regulation</keyword>
<evidence type="ECO:0000259" key="5">
    <source>
        <dbReference type="PROSITE" id="PS51464"/>
    </source>
</evidence>
<dbReference type="PROSITE" id="PS51071">
    <property type="entry name" value="HTH_RPIR"/>
    <property type="match status" value="1"/>
</dbReference>
<name>A0A1I5LYW2_9BACI</name>
<dbReference type="AlphaFoldDB" id="A0A1I5LYW2"/>